<feature type="signal peptide" evidence="1">
    <location>
        <begin position="1"/>
        <end position="19"/>
    </location>
</feature>
<feature type="chain" id="PRO_5012169112" evidence="1">
    <location>
        <begin position="20"/>
        <end position="185"/>
    </location>
</feature>
<accession>A0A1Y1T7R7</accession>
<keyword evidence="3" id="KW-1185">Reference proteome</keyword>
<gene>
    <name evidence="2" type="ORF">IIF7_03766</name>
</gene>
<name>A0A1Y1T7R7_9FLAO</name>
<reference evidence="2 3" key="1">
    <citation type="submission" date="2013-04" db="EMBL/GenBank/DDBJ databases">
        <title>Zunongwangia sp. 22II14-10F7 Genome Sequencing.</title>
        <authorList>
            <person name="Lai Q."/>
            <person name="Shao Z."/>
        </authorList>
    </citation>
    <scope>NUCLEOTIDE SEQUENCE [LARGE SCALE GENOMIC DNA]</scope>
    <source>
        <strain evidence="2 3">22II14-10F7</strain>
    </source>
</reference>
<dbReference type="STRING" id="1185767.IIF7_03766"/>
<evidence type="ECO:0000313" key="2">
    <source>
        <dbReference type="EMBL" id="ORL46605.1"/>
    </source>
</evidence>
<keyword evidence="1" id="KW-0732">Signal</keyword>
<evidence type="ECO:0000313" key="3">
    <source>
        <dbReference type="Proteomes" id="UP000192746"/>
    </source>
</evidence>
<proteinExistence type="predicted"/>
<dbReference type="Proteomes" id="UP000192746">
    <property type="component" value="Unassembled WGS sequence"/>
</dbReference>
<protein>
    <submittedName>
        <fullName evidence="2">Uncharacterized protein</fullName>
    </submittedName>
</protein>
<dbReference type="RefSeq" id="WP_084840347.1">
    <property type="nucleotide sequence ID" value="NZ_ARYN01000003.1"/>
</dbReference>
<dbReference type="AlphaFoldDB" id="A0A1Y1T7R7"/>
<dbReference type="EMBL" id="ARYN01000003">
    <property type="protein sequence ID" value="ORL46605.1"/>
    <property type="molecule type" value="Genomic_DNA"/>
</dbReference>
<sequence length="185" mass="21227">MLKLSNLALLFFLTSVAFGQEMNHYSKKYSEDSEMQVINLINGADEEDQVALFIEDEFVGNQTMYSSLNPDKIENLEVDKEPFTLHNIQFDGKIILSYKEEYQPEYVSINDLILEQTDIKNPVIVQIDEEVLDLDYVICKLDKNYILKLILKEIPTSQKGQNILLAKFITKTPANIAEANTITIK</sequence>
<organism evidence="2 3">
    <name type="scientific">Zunongwangia atlantica 22II14-10F7</name>
    <dbReference type="NCBI Taxonomy" id="1185767"/>
    <lineage>
        <taxon>Bacteria</taxon>
        <taxon>Pseudomonadati</taxon>
        <taxon>Bacteroidota</taxon>
        <taxon>Flavobacteriia</taxon>
        <taxon>Flavobacteriales</taxon>
        <taxon>Flavobacteriaceae</taxon>
        <taxon>Zunongwangia</taxon>
    </lineage>
</organism>
<evidence type="ECO:0000256" key="1">
    <source>
        <dbReference type="SAM" id="SignalP"/>
    </source>
</evidence>
<comment type="caution">
    <text evidence="2">The sequence shown here is derived from an EMBL/GenBank/DDBJ whole genome shotgun (WGS) entry which is preliminary data.</text>
</comment>
<dbReference type="OrthoDB" id="9890944at2"/>